<dbReference type="InterPro" id="IPR002577">
    <property type="entry name" value="HTH_HxlR"/>
</dbReference>
<evidence type="ECO:0000313" key="6">
    <source>
        <dbReference type="Proteomes" id="UP001073227"/>
    </source>
</evidence>
<evidence type="ECO:0000259" key="4">
    <source>
        <dbReference type="PROSITE" id="PS51118"/>
    </source>
</evidence>
<dbReference type="Gene3D" id="1.10.10.10">
    <property type="entry name" value="Winged helix-like DNA-binding domain superfamily/Winged helix DNA-binding domain"/>
    <property type="match status" value="1"/>
</dbReference>
<dbReference type="SUPFAM" id="SSF46785">
    <property type="entry name" value="Winged helix' DNA-binding domain"/>
    <property type="match status" value="1"/>
</dbReference>
<dbReference type="Pfam" id="PF01638">
    <property type="entry name" value="HxlR"/>
    <property type="match status" value="1"/>
</dbReference>
<sequence>MKPSERHPAGQCQVANDVISLVGDKWSVLVISTLGQGRMRFSELKRAVEGISQKMLTTTLRGLERDGYLIRTAFATVPPRVDYELTALGTELLKPVSALGQWAITNHARVIEARRAYDGRTSSNQPQ</sequence>
<keyword evidence="2" id="KW-0238">DNA-binding</keyword>
<feature type="domain" description="HTH hxlR-type" evidence="4">
    <location>
        <begin position="12"/>
        <end position="111"/>
    </location>
</feature>
<evidence type="ECO:0000256" key="2">
    <source>
        <dbReference type="ARBA" id="ARBA00023125"/>
    </source>
</evidence>
<keyword evidence="1" id="KW-0805">Transcription regulation</keyword>
<gene>
    <name evidence="5" type="ORF">OEG84_09650</name>
</gene>
<dbReference type="PROSITE" id="PS51118">
    <property type="entry name" value="HTH_HXLR"/>
    <property type="match status" value="1"/>
</dbReference>
<reference evidence="5" key="1">
    <citation type="submission" date="2022-10" db="EMBL/GenBank/DDBJ databases">
        <title>Hoeflea sp. G2-23, isolated from marine algae.</title>
        <authorList>
            <person name="Kristyanto S."/>
            <person name="Kim J.M."/>
            <person name="Jeon C.O."/>
        </authorList>
    </citation>
    <scope>NUCLEOTIDE SEQUENCE</scope>
    <source>
        <strain evidence="5">G2-23</strain>
    </source>
</reference>
<keyword evidence="3" id="KW-0804">Transcription</keyword>
<dbReference type="Proteomes" id="UP001073227">
    <property type="component" value="Unassembled WGS sequence"/>
</dbReference>
<evidence type="ECO:0000313" key="5">
    <source>
        <dbReference type="EMBL" id="MCY0147965.1"/>
    </source>
</evidence>
<dbReference type="EMBL" id="JAOVZR010000001">
    <property type="protein sequence ID" value="MCY0147965.1"/>
    <property type="molecule type" value="Genomic_DNA"/>
</dbReference>
<proteinExistence type="predicted"/>
<keyword evidence="6" id="KW-1185">Reference proteome</keyword>
<evidence type="ECO:0000256" key="3">
    <source>
        <dbReference type="ARBA" id="ARBA00023163"/>
    </source>
</evidence>
<name>A0ABT3Z858_9HYPH</name>
<dbReference type="PANTHER" id="PTHR33204:SF39">
    <property type="entry name" value="TRANSCRIPTIONAL REGULATORY PROTEIN"/>
    <property type="match status" value="1"/>
</dbReference>
<organism evidence="5 6">
    <name type="scientific">Hoeflea algicola</name>
    <dbReference type="NCBI Taxonomy" id="2983763"/>
    <lineage>
        <taxon>Bacteria</taxon>
        <taxon>Pseudomonadati</taxon>
        <taxon>Pseudomonadota</taxon>
        <taxon>Alphaproteobacteria</taxon>
        <taxon>Hyphomicrobiales</taxon>
        <taxon>Rhizobiaceae</taxon>
        <taxon>Hoeflea</taxon>
    </lineage>
</organism>
<protein>
    <submittedName>
        <fullName evidence="5">Helix-turn-helix transcriptional regulator</fullName>
    </submittedName>
</protein>
<dbReference type="PANTHER" id="PTHR33204">
    <property type="entry name" value="TRANSCRIPTIONAL REGULATOR, MARR FAMILY"/>
    <property type="match status" value="1"/>
</dbReference>
<dbReference type="RefSeq" id="WP_267653555.1">
    <property type="nucleotide sequence ID" value="NZ_JAOVZR010000001.1"/>
</dbReference>
<comment type="caution">
    <text evidence="5">The sequence shown here is derived from an EMBL/GenBank/DDBJ whole genome shotgun (WGS) entry which is preliminary data.</text>
</comment>
<evidence type="ECO:0000256" key="1">
    <source>
        <dbReference type="ARBA" id="ARBA00023015"/>
    </source>
</evidence>
<dbReference type="InterPro" id="IPR036388">
    <property type="entry name" value="WH-like_DNA-bd_sf"/>
</dbReference>
<dbReference type="InterPro" id="IPR036390">
    <property type="entry name" value="WH_DNA-bd_sf"/>
</dbReference>
<accession>A0ABT3Z858</accession>